<sequence length="133" mass="13742">MIGPAQVAARVLEFGLLRRVHPLISTRIAATAHPVAAVVLVGFGAPAAYAFTLLHGAENGILTIAKGTLPLALFGPAGYGRRIGWLNAPARILQAAAPLIFGAALTAWGLHAIWLTAAVGLLATIALLVLRRT</sequence>
<organism evidence="2 3">
    <name type="scientific">Pseudogemmobacter lacusdianii</name>
    <dbReference type="NCBI Taxonomy" id="3069608"/>
    <lineage>
        <taxon>Bacteria</taxon>
        <taxon>Pseudomonadati</taxon>
        <taxon>Pseudomonadota</taxon>
        <taxon>Alphaproteobacteria</taxon>
        <taxon>Rhodobacterales</taxon>
        <taxon>Paracoccaceae</taxon>
        <taxon>Pseudogemmobacter</taxon>
    </lineage>
</organism>
<dbReference type="InterPro" id="IPR036259">
    <property type="entry name" value="MFS_trans_sf"/>
</dbReference>
<proteinExistence type="predicted"/>
<gene>
    <name evidence="2" type="ORF">Q9295_16825</name>
</gene>
<keyword evidence="1" id="KW-0812">Transmembrane</keyword>
<feature type="transmembrane region" description="Helical" evidence="1">
    <location>
        <begin position="114"/>
        <end position="130"/>
    </location>
</feature>
<protein>
    <recommendedName>
        <fullName evidence="4">MFS transporter</fullName>
    </recommendedName>
</protein>
<evidence type="ECO:0008006" key="4">
    <source>
        <dbReference type="Google" id="ProtNLM"/>
    </source>
</evidence>
<name>A0ABU0W254_9RHOB</name>
<dbReference type="SUPFAM" id="SSF103473">
    <property type="entry name" value="MFS general substrate transporter"/>
    <property type="match status" value="1"/>
</dbReference>
<feature type="transmembrane region" description="Helical" evidence="1">
    <location>
        <begin position="28"/>
        <end position="49"/>
    </location>
</feature>
<comment type="caution">
    <text evidence="2">The sequence shown here is derived from an EMBL/GenBank/DDBJ whole genome shotgun (WGS) entry which is preliminary data.</text>
</comment>
<reference evidence="2 3" key="1">
    <citation type="submission" date="2023-08" db="EMBL/GenBank/DDBJ databases">
        <title>Characterization of two Paracoccaceae strains isolated from Phycosphere and proposal of Xinfangfangia lacusdiani sp. nov.</title>
        <authorList>
            <person name="Deng Y."/>
            <person name="Zhang Y.Q."/>
        </authorList>
    </citation>
    <scope>NUCLEOTIDE SEQUENCE [LARGE SCALE GENOMIC DNA]</scope>
    <source>
        <strain evidence="2 3">CPCC 101601</strain>
    </source>
</reference>
<accession>A0ABU0W254</accession>
<keyword evidence="1" id="KW-0472">Membrane</keyword>
<dbReference type="EMBL" id="JAVDBT010000021">
    <property type="protein sequence ID" value="MDQ2068039.1"/>
    <property type="molecule type" value="Genomic_DNA"/>
</dbReference>
<evidence type="ECO:0000313" key="3">
    <source>
        <dbReference type="Proteomes" id="UP001239680"/>
    </source>
</evidence>
<keyword evidence="1" id="KW-1133">Transmembrane helix</keyword>
<keyword evidence="3" id="KW-1185">Reference proteome</keyword>
<dbReference type="Proteomes" id="UP001239680">
    <property type="component" value="Unassembled WGS sequence"/>
</dbReference>
<evidence type="ECO:0000313" key="2">
    <source>
        <dbReference type="EMBL" id="MDQ2068039.1"/>
    </source>
</evidence>
<dbReference type="RefSeq" id="WP_306681751.1">
    <property type="nucleotide sequence ID" value="NZ_JAVDBT010000021.1"/>
</dbReference>
<evidence type="ECO:0000256" key="1">
    <source>
        <dbReference type="SAM" id="Phobius"/>
    </source>
</evidence>